<dbReference type="Proteomes" id="UP000887023">
    <property type="component" value="Chromosome"/>
</dbReference>
<evidence type="ECO:0000313" key="2">
    <source>
        <dbReference type="EMBL" id="QXQ12849.1"/>
    </source>
</evidence>
<evidence type="ECO:0000313" key="3">
    <source>
        <dbReference type="Proteomes" id="UP000887023"/>
    </source>
</evidence>
<feature type="compositionally biased region" description="Polar residues" evidence="1">
    <location>
        <begin position="285"/>
        <end position="297"/>
    </location>
</feature>
<sequence length="340" mass="33022">MTNVDVTAIVLEKLRALFSEVFGSPAQTAQFLADPSSAFAAHDLVPSDLAGVDIDQLVGQCAVPGGSAAYVGGTASTVGNAGAVHAGAVAAAGSSNGYAGAPHSGDGVGHVGGGHPGDGDYLPTAQIVEQVTAITNQYYAYDDHSWTVTVIGNGNLVESGTGHAGGADAIAAGEDLGNAVTGVDAQAIGGADTGQANTGDGAVPADGGIVGSVNTGVIDDGVTAVGDLGPSLEFGAGSPSVVEGWNTGGSNTGGSNIGGAAVGSDPSSAPDDYTDNSPYADESFTDQSPDYYSDTGYTDVSDHLDAGYTAGGHHGDVIYGNDSATAIEDGPGGQEVLTVG</sequence>
<gene>
    <name evidence="2" type="ORF">KV203_13050</name>
</gene>
<feature type="region of interest" description="Disordered" evidence="1">
    <location>
        <begin position="243"/>
        <end position="297"/>
    </location>
</feature>
<evidence type="ECO:0000256" key="1">
    <source>
        <dbReference type="SAM" id="MobiDB-lite"/>
    </source>
</evidence>
<evidence type="ECO:0008006" key="4">
    <source>
        <dbReference type="Google" id="ProtNLM"/>
    </source>
</evidence>
<proteinExistence type="predicted"/>
<dbReference type="EMBL" id="CP079105">
    <property type="protein sequence ID" value="QXQ12849.1"/>
    <property type="molecule type" value="Genomic_DNA"/>
</dbReference>
<accession>A0ABX8S4S9</accession>
<organism evidence="2 3">
    <name type="scientific">Skermania pinensis</name>
    <dbReference type="NCBI Taxonomy" id="39122"/>
    <lineage>
        <taxon>Bacteria</taxon>
        <taxon>Bacillati</taxon>
        <taxon>Actinomycetota</taxon>
        <taxon>Actinomycetes</taxon>
        <taxon>Mycobacteriales</taxon>
        <taxon>Gordoniaceae</taxon>
        <taxon>Skermania</taxon>
    </lineage>
</organism>
<reference evidence="2" key="1">
    <citation type="submission" date="2021-07" db="EMBL/GenBank/DDBJ databases">
        <title>Candidatus Kaistella beijingensis sp. nov. isolated from a municipal wastewater treatment plant is involved in sludge foaming.</title>
        <authorList>
            <person name="Song Y."/>
            <person name="Liu S.-J."/>
        </authorList>
    </citation>
    <scope>NUCLEOTIDE SEQUENCE</scope>
    <source>
        <strain evidence="2">DSM 43998</strain>
    </source>
</reference>
<feature type="compositionally biased region" description="Gly residues" evidence="1">
    <location>
        <begin position="246"/>
        <end position="261"/>
    </location>
</feature>
<name>A0ABX8S4S9_9ACTN</name>
<dbReference type="RefSeq" id="WP_066467599.1">
    <property type="nucleotide sequence ID" value="NZ_CBCRUZ010000002.1"/>
</dbReference>
<protein>
    <recommendedName>
        <fullName evidence="4">PE-PGRS family protein</fullName>
    </recommendedName>
</protein>
<keyword evidence="3" id="KW-1185">Reference proteome</keyword>